<comment type="function">
    <text evidence="8">Methylates the carboxyl group of the C-terminal leucine residue of protein phosphatase 2A catalytic subunits to form alpha-leucine ester residues.</text>
</comment>
<evidence type="ECO:0000313" key="11">
    <source>
        <dbReference type="EMBL" id="PMD21395.1"/>
    </source>
</evidence>
<keyword evidence="5 8" id="KW-0489">Methyltransferase</keyword>
<evidence type="ECO:0000256" key="8">
    <source>
        <dbReference type="PIRNR" id="PIRNR016305"/>
    </source>
</evidence>
<evidence type="ECO:0000256" key="9">
    <source>
        <dbReference type="PIRSR" id="PIRSR016305-1"/>
    </source>
</evidence>
<dbReference type="Pfam" id="PF04072">
    <property type="entry name" value="LCM"/>
    <property type="match status" value="1"/>
</dbReference>
<dbReference type="Proteomes" id="UP000235672">
    <property type="component" value="Unassembled WGS sequence"/>
</dbReference>
<evidence type="ECO:0000313" key="12">
    <source>
        <dbReference type="Proteomes" id="UP000235672"/>
    </source>
</evidence>
<keyword evidence="6 8" id="KW-0808">Transferase</keyword>
<keyword evidence="12" id="KW-1185">Reference proteome</keyword>
<dbReference type="PANTHER" id="PTHR13600:SF21">
    <property type="entry name" value="LEUCINE CARBOXYL METHYLTRANSFERASE 1"/>
    <property type="match status" value="1"/>
</dbReference>
<keyword evidence="7 8" id="KW-0949">S-adenosyl-L-methionine</keyword>
<evidence type="ECO:0000256" key="4">
    <source>
        <dbReference type="ARBA" id="ARBA00017497"/>
    </source>
</evidence>
<evidence type="ECO:0000256" key="10">
    <source>
        <dbReference type="SAM" id="MobiDB-lite"/>
    </source>
</evidence>
<comment type="catalytic activity">
    <reaction evidence="1 8">
        <text>[phosphatase 2A protein]-C-terminal L-leucine + S-adenosyl-L-methionine = [phosphatase 2A protein]-C-terminal L-leucine methyl ester + S-adenosyl-L-homocysteine</text>
        <dbReference type="Rhea" id="RHEA:48544"/>
        <dbReference type="Rhea" id="RHEA-COMP:12134"/>
        <dbReference type="Rhea" id="RHEA-COMP:12135"/>
        <dbReference type="ChEBI" id="CHEBI:57856"/>
        <dbReference type="ChEBI" id="CHEBI:59789"/>
        <dbReference type="ChEBI" id="CHEBI:90516"/>
        <dbReference type="ChEBI" id="CHEBI:90517"/>
        <dbReference type="EC" id="2.1.1.233"/>
    </reaction>
</comment>
<feature type="binding site" evidence="9">
    <location>
        <begin position="213"/>
        <end position="214"/>
    </location>
    <ligand>
        <name>S-adenosyl-L-methionine</name>
        <dbReference type="ChEBI" id="CHEBI:59789"/>
    </ligand>
</feature>
<organism evidence="11 12">
    <name type="scientific">Hyaloscypha hepaticicola</name>
    <dbReference type="NCBI Taxonomy" id="2082293"/>
    <lineage>
        <taxon>Eukaryota</taxon>
        <taxon>Fungi</taxon>
        <taxon>Dikarya</taxon>
        <taxon>Ascomycota</taxon>
        <taxon>Pezizomycotina</taxon>
        <taxon>Leotiomycetes</taxon>
        <taxon>Helotiales</taxon>
        <taxon>Hyaloscyphaceae</taxon>
        <taxon>Hyaloscypha</taxon>
    </lineage>
</organism>
<evidence type="ECO:0000256" key="3">
    <source>
        <dbReference type="ARBA" id="ARBA00012834"/>
    </source>
</evidence>
<reference evidence="11 12" key="1">
    <citation type="submission" date="2016-05" db="EMBL/GenBank/DDBJ databases">
        <title>A degradative enzymes factory behind the ericoid mycorrhizal symbiosis.</title>
        <authorList>
            <consortium name="DOE Joint Genome Institute"/>
            <person name="Martino E."/>
            <person name="Morin E."/>
            <person name="Grelet G."/>
            <person name="Kuo A."/>
            <person name="Kohler A."/>
            <person name="Daghino S."/>
            <person name="Barry K."/>
            <person name="Choi C."/>
            <person name="Cichocki N."/>
            <person name="Clum A."/>
            <person name="Copeland A."/>
            <person name="Hainaut M."/>
            <person name="Haridas S."/>
            <person name="Labutti K."/>
            <person name="Lindquist E."/>
            <person name="Lipzen A."/>
            <person name="Khouja H.-R."/>
            <person name="Murat C."/>
            <person name="Ohm R."/>
            <person name="Olson A."/>
            <person name="Spatafora J."/>
            <person name="Veneault-Fourrey C."/>
            <person name="Henrissat B."/>
            <person name="Grigoriev I."/>
            <person name="Martin F."/>
            <person name="Perotto S."/>
        </authorList>
    </citation>
    <scope>NUCLEOTIDE SEQUENCE [LARGE SCALE GENOMIC DNA]</scope>
    <source>
        <strain evidence="11 12">UAMH 7357</strain>
    </source>
</reference>
<evidence type="ECO:0000256" key="2">
    <source>
        <dbReference type="ARBA" id="ARBA00010703"/>
    </source>
</evidence>
<dbReference type="EMBL" id="KZ613481">
    <property type="protein sequence ID" value="PMD21395.1"/>
    <property type="molecule type" value="Genomic_DNA"/>
</dbReference>
<evidence type="ECO:0000256" key="5">
    <source>
        <dbReference type="ARBA" id="ARBA00022603"/>
    </source>
</evidence>
<dbReference type="InterPro" id="IPR007213">
    <property type="entry name" value="Ppm1/Ppm2/Tcmp"/>
</dbReference>
<feature type="region of interest" description="Disordered" evidence="10">
    <location>
        <begin position="1"/>
        <end position="51"/>
    </location>
</feature>
<feature type="binding site" evidence="9">
    <location>
        <position position="97"/>
    </location>
    <ligand>
        <name>S-adenosyl-L-methionine</name>
        <dbReference type="ChEBI" id="CHEBI:59789"/>
    </ligand>
</feature>
<dbReference type="GO" id="GO:0018423">
    <property type="term" value="F:protein C-terminal leucine carboxyl O-methyltransferase activity"/>
    <property type="evidence" value="ECO:0007669"/>
    <property type="project" value="UniProtKB-EC"/>
</dbReference>
<dbReference type="PANTHER" id="PTHR13600">
    <property type="entry name" value="LEUCINE CARBOXYL METHYLTRANSFERASE"/>
    <property type="match status" value="1"/>
</dbReference>
<dbReference type="InterPro" id="IPR029063">
    <property type="entry name" value="SAM-dependent_MTases_sf"/>
</dbReference>
<sequence length="391" mass="43682">MAAPHIPNLLCLRGGPRSRGGRGRGRGPSAADPDHEAPGGSARNRKDLNIQSTDTDAAVSRLSAVSLGYLHDPYASFFVSGTGTRRLPIINRGTYTRTTALDILINAFLTHNKGDQPQTKQIISLGAGTDTRYFRLRSQDKHHNLIYHEFDFPTVSETKRRTVLGNPLLSKLNQNEAVFPDPRNPPPDQAVEWGFMQSKDALSEITYCCHPLDLRQLPQSQASQPIRGLRTDLPTLIISECCLCYLEVDISRDVVKWFADRFPSLGIILYEPIGVDDSFGQMMVANLAARGITMPSLQAYKTLSDQTNRLEQLGFKDDGGQEADTVERIWEQWIPASEKERVDGLEGLDEVEEWQMLARHYAVVWGWRGKVGWHGWGGLRKTPPAAYTCIK</sequence>
<evidence type="ECO:0000256" key="7">
    <source>
        <dbReference type="ARBA" id="ARBA00022691"/>
    </source>
</evidence>
<dbReference type="InterPro" id="IPR016651">
    <property type="entry name" value="LCMT1"/>
</dbReference>
<name>A0A2J6Q531_9HELO</name>
<dbReference type="OrthoDB" id="203237at2759"/>
<dbReference type="STRING" id="1745343.A0A2J6Q531"/>
<feature type="binding site" evidence="9">
    <location>
        <position position="240"/>
    </location>
    <ligand>
        <name>S-adenosyl-L-methionine</name>
        <dbReference type="ChEBI" id="CHEBI:59789"/>
    </ligand>
</feature>
<gene>
    <name evidence="11" type="ORF">NA56DRAFT_125998</name>
</gene>
<dbReference type="SUPFAM" id="SSF53335">
    <property type="entry name" value="S-adenosyl-L-methionine-dependent methyltransferases"/>
    <property type="match status" value="1"/>
</dbReference>
<dbReference type="AlphaFoldDB" id="A0A2J6Q531"/>
<proteinExistence type="inferred from homology"/>
<accession>A0A2J6Q531</accession>
<dbReference type="GO" id="GO:0032259">
    <property type="term" value="P:methylation"/>
    <property type="evidence" value="ECO:0007669"/>
    <property type="project" value="UniProtKB-KW"/>
</dbReference>
<protein>
    <recommendedName>
        <fullName evidence="4 8">Leucine carboxyl methyltransferase 1</fullName>
        <ecNumber evidence="3 8">2.1.1.233</ecNumber>
    </recommendedName>
</protein>
<feature type="binding site" evidence="9">
    <location>
        <position position="126"/>
    </location>
    <ligand>
        <name>S-adenosyl-L-methionine</name>
        <dbReference type="ChEBI" id="CHEBI:59789"/>
    </ligand>
</feature>
<evidence type="ECO:0000256" key="1">
    <source>
        <dbReference type="ARBA" id="ARBA00000724"/>
    </source>
</evidence>
<evidence type="ECO:0000256" key="6">
    <source>
        <dbReference type="ARBA" id="ARBA00022679"/>
    </source>
</evidence>
<comment type="similarity">
    <text evidence="2 8">Belongs to the methyltransferase superfamily. LCMT family.</text>
</comment>
<dbReference type="Gene3D" id="3.40.50.150">
    <property type="entry name" value="Vaccinia Virus protein VP39"/>
    <property type="match status" value="1"/>
</dbReference>
<dbReference type="PIRSF" id="PIRSF016305">
    <property type="entry name" value="LCM_mtfrase"/>
    <property type="match status" value="1"/>
</dbReference>
<dbReference type="EC" id="2.1.1.233" evidence="3 8"/>